<dbReference type="Gene3D" id="6.10.140.1230">
    <property type="match status" value="1"/>
</dbReference>
<evidence type="ECO:0000313" key="4">
    <source>
        <dbReference type="EMBL" id="KAG8193894.1"/>
    </source>
</evidence>
<dbReference type="PANTHER" id="PTHR10476">
    <property type="entry name" value="CHARGED MULTIVESICULAR BODY PROTEIN"/>
    <property type="match status" value="1"/>
</dbReference>
<evidence type="ECO:0008006" key="6">
    <source>
        <dbReference type="Google" id="ProtNLM"/>
    </source>
</evidence>
<evidence type="ECO:0000256" key="3">
    <source>
        <dbReference type="SAM" id="MobiDB-lite"/>
    </source>
</evidence>
<dbReference type="Pfam" id="PF03357">
    <property type="entry name" value="Snf7"/>
    <property type="match status" value="1"/>
</dbReference>
<feature type="region of interest" description="Disordered" evidence="3">
    <location>
        <begin position="183"/>
        <end position="214"/>
    </location>
</feature>
<dbReference type="InterPro" id="IPR005024">
    <property type="entry name" value="Snf7_fam"/>
</dbReference>
<organism evidence="4 5">
    <name type="scientific">Oedothorax gibbosus</name>
    <dbReference type="NCBI Taxonomy" id="931172"/>
    <lineage>
        <taxon>Eukaryota</taxon>
        <taxon>Metazoa</taxon>
        <taxon>Ecdysozoa</taxon>
        <taxon>Arthropoda</taxon>
        <taxon>Chelicerata</taxon>
        <taxon>Arachnida</taxon>
        <taxon>Araneae</taxon>
        <taxon>Araneomorphae</taxon>
        <taxon>Entelegynae</taxon>
        <taxon>Araneoidea</taxon>
        <taxon>Linyphiidae</taxon>
        <taxon>Erigoninae</taxon>
        <taxon>Oedothorax</taxon>
    </lineage>
</organism>
<sequence length="214" mass="23933">MSFFSKKPTVEESMREQNRILRRATRDVEKTRRDLERQEKQLELEIKKAAKQGNKQVLTVLAKNLVSVRKQKARTYNATSQITNVGSTTKAMASSAKLANIMSTTTKTMGAVNKQMNPQGIAKTMQDFEKESMKMGMTEEILDDTLNDILTESGDEEEEDAVVNQVLDEIGIEISGKMAKAPLAHRGQLGEASSNKSNIPTDEELERQLAQLRT</sequence>
<proteinExistence type="inferred from homology"/>
<protein>
    <recommendedName>
        <fullName evidence="6">Charged multivesicular body protein 2b</fullName>
    </recommendedName>
</protein>
<keyword evidence="5" id="KW-1185">Reference proteome</keyword>
<reference evidence="4 5" key="1">
    <citation type="journal article" date="2022" name="Nat. Ecol. Evol.">
        <title>A masculinizing supergene underlies an exaggerated male reproductive morph in a spider.</title>
        <authorList>
            <person name="Hendrickx F."/>
            <person name="De Corte Z."/>
            <person name="Sonet G."/>
            <person name="Van Belleghem S.M."/>
            <person name="Kostlbacher S."/>
            <person name="Vangestel C."/>
        </authorList>
    </citation>
    <scope>NUCLEOTIDE SEQUENCE [LARGE SCALE GENOMIC DNA]</scope>
    <source>
        <strain evidence="4">W744_W776</strain>
    </source>
</reference>
<feature type="compositionally biased region" description="Polar residues" evidence="3">
    <location>
        <begin position="191"/>
        <end position="200"/>
    </location>
</feature>
<comment type="caution">
    <text evidence="4">The sequence shown here is derived from an EMBL/GenBank/DDBJ whole genome shotgun (WGS) entry which is preliminary data.</text>
</comment>
<dbReference type="AlphaFoldDB" id="A0AAV6VBD3"/>
<dbReference type="GO" id="GO:0007034">
    <property type="term" value="P:vacuolar transport"/>
    <property type="evidence" value="ECO:0007669"/>
    <property type="project" value="InterPro"/>
</dbReference>
<gene>
    <name evidence="4" type="ORF">JTE90_011453</name>
</gene>
<keyword evidence="2" id="KW-0175">Coiled coil</keyword>
<feature type="coiled-coil region" evidence="2">
    <location>
        <begin position="14"/>
        <end position="52"/>
    </location>
</feature>
<dbReference type="EMBL" id="JAFNEN010000113">
    <property type="protein sequence ID" value="KAG8193894.1"/>
    <property type="molecule type" value="Genomic_DNA"/>
</dbReference>
<comment type="similarity">
    <text evidence="1">Belongs to the SNF7 family.</text>
</comment>
<evidence type="ECO:0000313" key="5">
    <source>
        <dbReference type="Proteomes" id="UP000827092"/>
    </source>
</evidence>
<evidence type="ECO:0000256" key="1">
    <source>
        <dbReference type="ARBA" id="ARBA00006190"/>
    </source>
</evidence>
<dbReference type="Proteomes" id="UP000827092">
    <property type="component" value="Unassembled WGS sequence"/>
</dbReference>
<name>A0AAV6VBD3_9ARAC</name>
<evidence type="ECO:0000256" key="2">
    <source>
        <dbReference type="SAM" id="Coils"/>
    </source>
</evidence>
<accession>A0AAV6VBD3</accession>